<feature type="transmembrane region" description="Helical" evidence="1">
    <location>
        <begin position="43"/>
        <end position="62"/>
    </location>
</feature>
<proteinExistence type="predicted"/>
<sequence>MVLKKLKILDKFLNQNEFNVKLPRSCKYSFQLKSERILPKNKSFFSIPIYLFDFIIFTKIAILRRNEKNCFYFI</sequence>
<name>A0A427BS00_9FLAO</name>
<gene>
    <name evidence="2" type="ORF">EGI89_03515</name>
</gene>
<evidence type="ECO:0000256" key="1">
    <source>
        <dbReference type="SAM" id="Phobius"/>
    </source>
</evidence>
<accession>A0A427BS00</accession>
<keyword evidence="1" id="KW-0472">Membrane</keyword>
<keyword evidence="1" id="KW-1133">Transmembrane helix</keyword>
<dbReference type="AlphaFoldDB" id="A0A427BS00"/>
<evidence type="ECO:0000313" key="3">
    <source>
        <dbReference type="Proteomes" id="UP000267844"/>
    </source>
</evidence>
<protein>
    <submittedName>
        <fullName evidence="2">Uncharacterized protein</fullName>
    </submittedName>
</protein>
<keyword evidence="1" id="KW-0812">Transmembrane</keyword>
<dbReference type="Proteomes" id="UP000267844">
    <property type="component" value="Unassembled WGS sequence"/>
</dbReference>
<reference evidence="2 3" key="1">
    <citation type="submission" date="2018-10" db="EMBL/GenBank/DDBJ databases">
        <title>Transmission dynamics of multidrug resistant bacteria on intensive care unit surfaces.</title>
        <authorList>
            <person name="D'Souza A.W."/>
            <person name="Potter R.F."/>
            <person name="Wallace M."/>
            <person name="Shupe A."/>
            <person name="Patel S."/>
            <person name="Sun S."/>
            <person name="Gul D."/>
            <person name="Kwon J.H."/>
            <person name="Andleeb S."/>
            <person name="Burnham C.-A.D."/>
            <person name="Dantas G."/>
        </authorList>
    </citation>
    <scope>NUCLEOTIDE SEQUENCE [LARGE SCALE GENOMIC DNA]</scope>
    <source>
        <strain evidence="2 3">WF_348</strain>
    </source>
</reference>
<evidence type="ECO:0000313" key="2">
    <source>
        <dbReference type="EMBL" id="RRT93482.1"/>
    </source>
</evidence>
<comment type="caution">
    <text evidence="2">The sequence shown here is derived from an EMBL/GenBank/DDBJ whole genome shotgun (WGS) entry which is preliminary data.</text>
</comment>
<organism evidence="2 3">
    <name type="scientific">Empedobacter falsenii</name>
    <dbReference type="NCBI Taxonomy" id="343874"/>
    <lineage>
        <taxon>Bacteria</taxon>
        <taxon>Pseudomonadati</taxon>
        <taxon>Bacteroidota</taxon>
        <taxon>Flavobacteriia</taxon>
        <taxon>Flavobacteriales</taxon>
        <taxon>Weeksellaceae</taxon>
        <taxon>Empedobacter</taxon>
    </lineage>
</organism>
<dbReference type="EMBL" id="RHPO01000004">
    <property type="protein sequence ID" value="RRT93482.1"/>
    <property type="molecule type" value="Genomic_DNA"/>
</dbReference>